<sequence>MAVAPTPAQIAAARDSLAAADPALARAHAQTPVFEWRLRPGGYEGLFRMIVEQQVSVAAAASIWARTVEGLGGEVTAQAVLARDVETLRTFGLSGQKARYGREIALAQVEGRIDLEHMQTLSDEAAIAALTAIKGVGKWTAETYLMFCEGRLDVFPGGDVALQEAMRWADRADMRPREKQAYARAEIWRPWRGVAAHLLWGWYGGVRRGEIVLEDLTP</sequence>
<dbReference type="PANTHER" id="PTHR43003:SF5">
    <property type="entry name" value="DNA-3-METHYLADENINE GLYCOSYLASE"/>
    <property type="match status" value="1"/>
</dbReference>
<dbReference type="RefSeq" id="WP_249749586.1">
    <property type="nucleotide sequence ID" value="NZ_CP097298.1"/>
</dbReference>
<evidence type="ECO:0000313" key="7">
    <source>
        <dbReference type="Proteomes" id="UP001055429"/>
    </source>
</evidence>
<dbReference type="InterPro" id="IPR051912">
    <property type="entry name" value="Alkylbase_DNA_Glycosylase/TA"/>
</dbReference>
<comment type="catalytic activity">
    <reaction evidence="1">
        <text>Hydrolysis of alkylated DNA, releasing 3-methyladenine, 3-methylguanine, 7-methylguanine and 7-methyladenine.</text>
        <dbReference type="EC" id="3.2.2.21"/>
    </reaction>
</comment>
<dbReference type="EC" id="3.2.2.21" evidence="2"/>
<dbReference type="CDD" id="cd00056">
    <property type="entry name" value="ENDO3c"/>
    <property type="match status" value="1"/>
</dbReference>
<keyword evidence="7" id="KW-1185">Reference proteome</keyword>
<protein>
    <recommendedName>
        <fullName evidence="2">DNA-3-methyladenine glycosylase II</fullName>
        <ecNumber evidence="2">3.2.2.21</ecNumber>
    </recommendedName>
</protein>
<feature type="domain" description="HhH-GPD" evidence="5">
    <location>
        <begin position="51"/>
        <end position="203"/>
    </location>
</feature>
<name>A0ABY4SJ74_9CAUL</name>
<proteinExistence type="predicted"/>
<dbReference type="EMBL" id="CP097649">
    <property type="protein sequence ID" value="URI14747.1"/>
    <property type="molecule type" value="Genomic_DNA"/>
</dbReference>
<dbReference type="Gene3D" id="1.10.1670.40">
    <property type="match status" value="1"/>
</dbReference>
<dbReference type="Proteomes" id="UP001055429">
    <property type="component" value="Chromosome"/>
</dbReference>
<evidence type="ECO:0000256" key="1">
    <source>
        <dbReference type="ARBA" id="ARBA00000086"/>
    </source>
</evidence>
<dbReference type="SMART" id="SM00478">
    <property type="entry name" value="ENDO3c"/>
    <property type="match status" value="1"/>
</dbReference>
<evidence type="ECO:0000256" key="4">
    <source>
        <dbReference type="ARBA" id="ARBA00023204"/>
    </source>
</evidence>
<dbReference type="Pfam" id="PF00730">
    <property type="entry name" value="HhH-GPD"/>
    <property type="match status" value="1"/>
</dbReference>
<gene>
    <name evidence="6" type="ORF">M8231_13145</name>
</gene>
<dbReference type="InterPro" id="IPR011257">
    <property type="entry name" value="DNA_glycosylase"/>
</dbReference>
<evidence type="ECO:0000256" key="3">
    <source>
        <dbReference type="ARBA" id="ARBA00022763"/>
    </source>
</evidence>
<dbReference type="PANTHER" id="PTHR43003">
    <property type="entry name" value="DNA-3-METHYLADENINE GLYCOSYLASE"/>
    <property type="match status" value="1"/>
</dbReference>
<dbReference type="Gene3D" id="1.10.340.30">
    <property type="entry name" value="Hypothetical protein, domain 2"/>
    <property type="match status" value="1"/>
</dbReference>
<accession>A0ABY4SJ74</accession>
<organism evidence="6 7">
    <name type="scientific">Brevundimonas albigilva</name>
    <dbReference type="NCBI Taxonomy" id="1312364"/>
    <lineage>
        <taxon>Bacteria</taxon>
        <taxon>Pseudomonadati</taxon>
        <taxon>Pseudomonadota</taxon>
        <taxon>Alphaproteobacteria</taxon>
        <taxon>Caulobacterales</taxon>
        <taxon>Caulobacteraceae</taxon>
        <taxon>Brevundimonas</taxon>
    </lineage>
</organism>
<keyword evidence="3" id="KW-0227">DNA damage</keyword>
<dbReference type="SUPFAM" id="SSF48150">
    <property type="entry name" value="DNA-glycosylase"/>
    <property type="match status" value="1"/>
</dbReference>
<evidence type="ECO:0000256" key="2">
    <source>
        <dbReference type="ARBA" id="ARBA00012000"/>
    </source>
</evidence>
<keyword evidence="4" id="KW-0234">DNA repair</keyword>
<evidence type="ECO:0000259" key="5">
    <source>
        <dbReference type="SMART" id="SM00478"/>
    </source>
</evidence>
<reference evidence="6" key="1">
    <citation type="submission" date="2022-05" db="EMBL/GenBank/DDBJ databases">
        <title>Brevundimonas albigilva TT17 genome sequence.</title>
        <authorList>
            <person name="Lee K."/>
            <person name="Son H."/>
        </authorList>
    </citation>
    <scope>NUCLEOTIDE SEQUENCE</scope>
    <source>
        <strain evidence="6">TT17</strain>
    </source>
</reference>
<evidence type="ECO:0000313" key="6">
    <source>
        <dbReference type="EMBL" id="URI14747.1"/>
    </source>
</evidence>
<dbReference type="InterPro" id="IPR003265">
    <property type="entry name" value="HhH-GPD_domain"/>
</dbReference>